<evidence type="ECO:0000313" key="3">
    <source>
        <dbReference type="Proteomes" id="UP000619265"/>
    </source>
</evidence>
<dbReference type="AlphaFoldDB" id="A0A834CYU4"/>
<dbReference type="CDD" id="cd06222">
    <property type="entry name" value="RNase_H_like"/>
    <property type="match status" value="1"/>
</dbReference>
<dbReference type="Gramene" id="Jr04_05520_p1">
    <property type="protein sequence ID" value="cds.Jr04_05520_p1"/>
    <property type="gene ID" value="Jr04_05520"/>
</dbReference>
<dbReference type="InterPro" id="IPR012337">
    <property type="entry name" value="RNaseH-like_sf"/>
</dbReference>
<dbReference type="Gene3D" id="3.30.420.10">
    <property type="entry name" value="Ribonuclease H-like superfamily/Ribonuclease H"/>
    <property type="match status" value="1"/>
</dbReference>
<gene>
    <name evidence="2" type="ORF">F2P56_008684</name>
</gene>
<dbReference type="Pfam" id="PF13456">
    <property type="entry name" value="RVT_3"/>
    <property type="match status" value="1"/>
</dbReference>
<protein>
    <recommendedName>
        <fullName evidence="1">RNase H type-1 domain-containing protein</fullName>
    </recommendedName>
</protein>
<organism evidence="2 3">
    <name type="scientific">Juglans regia</name>
    <name type="common">English walnut</name>
    <dbReference type="NCBI Taxonomy" id="51240"/>
    <lineage>
        <taxon>Eukaryota</taxon>
        <taxon>Viridiplantae</taxon>
        <taxon>Streptophyta</taxon>
        <taxon>Embryophyta</taxon>
        <taxon>Tracheophyta</taxon>
        <taxon>Spermatophyta</taxon>
        <taxon>Magnoliopsida</taxon>
        <taxon>eudicotyledons</taxon>
        <taxon>Gunneridae</taxon>
        <taxon>Pentapetalae</taxon>
        <taxon>rosids</taxon>
        <taxon>fabids</taxon>
        <taxon>Fagales</taxon>
        <taxon>Juglandaceae</taxon>
        <taxon>Juglans</taxon>
    </lineage>
</organism>
<sequence length="232" mass="26536">MVHMEKKVQRKNGGCDWSVVKVWRQVRYRVSAVVENSNALRKLKQPDLEIVRELQLPNHISYARPSRLVTWIKPPSDWVKLNCDGSCRGNPSNSGGGGVVCDCRGVVKATFSSHFGQGTNNRAELKAILEGIWLCKRFWYLNVVIQSDSRIDVDWLQTGSCSLWDFWEEVWAELEGMNFMVIHQFWEANSTADFLAREGEMGKSVIYEGGHALPFLKGIIRLDRFGLLSFRK</sequence>
<dbReference type="EMBL" id="LIHL02000004">
    <property type="protein sequence ID" value="KAF5471925.1"/>
    <property type="molecule type" value="Genomic_DNA"/>
</dbReference>
<dbReference type="GO" id="GO:0003676">
    <property type="term" value="F:nucleic acid binding"/>
    <property type="evidence" value="ECO:0007669"/>
    <property type="project" value="InterPro"/>
</dbReference>
<dbReference type="PANTHER" id="PTHR47723:SF19">
    <property type="entry name" value="POLYNUCLEOTIDYL TRANSFERASE, RIBONUCLEASE H-LIKE SUPERFAMILY PROTEIN"/>
    <property type="match status" value="1"/>
</dbReference>
<dbReference type="SUPFAM" id="SSF53098">
    <property type="entry name" value="Ribonuclease H-like"/>
    <property type="match status" value="1"/>
</dbReference>
<dbReference type="InterPro" id="IPR044730">
    <property type="entry name" value="RNase_H-like_dom_plant"/>
</dbReference>
<feature type="domain" description="RNase H type-1" evidence="1">
    <location>
        <begin position="75"/>
        <end position="201"/>
    </location>
</feature>
<name>A0A834CYU4_JUGRE</name>
<feature type="non-terminal residue" evidence="2">
    <location>
        <position position="232"/>
    </location>
</feature>
<dbReference type="InterPro" id="IPR036397">
    <property type="entry name" value="RNaseH_sf"/>
</dbReference>
<reference evidence="2" key="1">
    <citation type="submission" date="2015-10" db="EMBL/GenBank/DDBJ databases">
        <authorList>
            <person name="Martinez-Garcia P.J."/>
            <person name="Crepeau M.W."/>
            <person name="Puiu D."/>
            <person name="Gonzalez-Ibeas D."/>
            <person name="Whalen J."/>
            <person name="Stevens K."/>
            <person name="Paul R."/>
            <person name="Butterfield T."/>
            <person name="Britton M."/>
            <person name="Reagan R."/>
            <person name="Chakraborty S."/>
            <person name="Walawage S.L."/>
            <person name="Vasquez-Gross H.A."/>
            <person name="Cardeno C."/>
            <person name="Famula R."/>
            <person name="Pratt K."/>
            <person name="Kuruganti S."/>
            <person name="Aradhya M.K."/>
            <person name="Leslie C.A."/>
            <person name="Dandekar A.M."/>
            <person name="Salzberg S.L."/>
            <person name="Wegrzyn J.L."/>
            <person name="Langley C.H."/>
            <person name="Neale D.B."/>
        </authorList>
    </citation>
    <scope>NUCLEOTIDE SEQUENCE</scope>
    <source>
        <tissue evidence="2">Leaves</tissue>
    </source>
</reference>
<evidence type="ECO:0000259" key="1">
    <source>
        <dbReference type="PROSITE" id="PS50879"/>
    </source>
</evidence>
<proteinExistence type="predicted"/>
<comment type="caution">
    <text evidence="2">The sequence shown here is derived from an EMBL/GenBank/DDBJ whole genome shotgun (WGS) entry which is preliminary data.</text>
</comment>
<dbReference type="InterPro" id="IPR002156">
    <property type="entry name" value="RNaseH_domain"/>
</dbReference>
<evidence type="ECO:0000313" key="2">
    <source>
        <dbReference type="EMBL" id="KAF5471925.1"/>
    </source>
</evidence>
<accession>A0A834CYU4</accession>
<dbReference type="Proteomes" id="UP000619265">
    <property type="component" value="Unassembled WGS sequence"/>
</dbReference>
<dbReference type="GO" id="GO:0004523">
    <property type="term" value="F:RNA-DNA hybrid ribonuclease activity"/>
    <property type="evidence" value="ECO:0007669"/>
    <property type="project" value="InterPro"/>
</dbReference>
<dbReference type="PANTHER" id="PTHR47723">
    <property type="entry name" value="OS05G0353850 PROTEIN"/>
    <property type="match status" value="1"/>
</dbReference>
<dbReference type="PROSITE" id="PS50879">
    <property type="entry name" value="RNASE_H_1"/>
    <property type="match status" value="1"/>
</dbReference>
<dbReference type="InterPro" id="IPR053151">
    <property type="entry name" value="RNase_H-like"/>
</dbReference>
<reference evidence="2" key="2">
    <citation type="submission" date="2020-03" db="EMBL/GenBank/DDBJ databases">
        <title>Walnut 2.0.</title>
        <authorList>
            <person name="Marrano A."/>
            <person name="Britton M."/>
            <person name="Zimin A.V."/>
            <person name="Zaini P.A."/>
            <person name="Workman R."/>
            <person name="Puiu D."/>
            <person name="Bianco L."/>
            <person name="Allen B.J."/>
            <person name="Troggio M."/>
            <person name="Leslie C.A."/>
            <person name="Timp W."/>
            <person name="Dendekar A."/>
            <person name="Salzberg S.L."/>
            <person name="Neale D.B."/>
        </authorList>
    </citation>
    <scope>NUCLEOTIDE SEQUENCE</scope>
    <source>
        <tissue evidence="2">Leaves</tissue>
    </source>
</reference>